<feature type="domain" description="2EXR" evidence="1">
    <location>
        <begin position="138"/>
        <end position="209"/>
    </location>
</feature>
<evidence type="ECO:0000313" key="2">
    <source>
        <dbReference type="EMBL" id="ELR09958.1"/>
    </source>
</evidence>
<dbReference type="InterPro" id="IPR045518">
    <property type="entry name" value="2EXR"/>
</dbReference>
<organism evidence="2 3">
    <name type="scientific">Pseudogymnoascus destructans (strain ATCC MYA-4855 / 20631-21)</name>
    <name type="common">Bat white-nose syndrome fungus</name>
    <name type="synonym">Geomyces destructans</name>
    <dbReference type="NCBI Taxonomy" id="658429"/>
    <lineage>
        <taxon>Eukaryota</taxon>
        <taxon>Fungi</taxon>
        <taxon>Dikarya</taxon>
        <taxon>Ascomycota</taxon>
        <taxon>Pezizomycotina</taxon>
        <taxon>Leotiomycetes</taxon>
        <taxon>Thelebolales</taxon>
        <taxon>Thelebolaceae</taxon>
        <taxon>Pseudogymnoascus</taxon>
    </lineage>
</organism>
<dbReference type="VEuPathDB" id="FungiDB:GMDG_00716"/>
<dbReference type="AlphaFoldDB" id="L8GBD5"/>
<proteinExistence type="predicted"/>
<evidence type="ECO:0000313" key="3">
    <source>
        <dbReference type="Proteomes" id="UP000011064"/>
    </source>
</evidence>
<keyword evidence="3" id="KW-1185">Reference proteome</keyword>
<dbReference type="Proteomes" id="UP000011064">
    <property type="component" value="Unassembled WGS sequence"/>
</dbReference>
<sequence length="218" mass="24345">MSGYLAGDDKEWLVEEQPRREEPVRRFIDGEGGELDIPGHEGRETGAKAITVGGHFPGSMTAREAEGDEQFCVYVELSEYDTPSPTRTRVRFTAVHGGFPGLDIEDEDVKKRVWESMGIQVGAEAGDRGVGFAEEFGFPNLPVEIQTMIWQHAIHSIPGRDFIIRYSSIPQALQIGPAHGRWTEIISPTWTVIPAVLHTCQLSRLLAQDRWTLDIPSY</sequence>
<dbReference type="Pfam" id="PF20150">
    <property type="entry name" value="2EXR"/>
    <property type="match status" value="1"/>
</dbReference>
<dbReference type="EMBL" id="GL573176">
    <property type="protein sequence ID" value="ELR09958.1"/>
    <property type="molecule type" value="Genomic_DNA"/>
</dbReference>
<accession>L8GBD5</accession>
<dbReference type="OrthoDB" id="17458at2759"/>
<gene>
    <name evidence="2" type="ORF">GMDG_00716</name>
</gene>
<dbReference type="InParanoid" id="L8GBD5"/>
<evidence type="ECO:0000259" key="1">
    <source>
        <dbReference type="Pfam" id="PF20150"/>
    </source>
</evidence>
<dbReference type="STRING" id="658429.L8GBD5"/>
<reference evidence="3" key="1">
    <citation type="submission" date="2010-09" db="EMBL/GenBank/DDBJ databases">
        <title>The genome sequence of Geomyces destructans 20631-21.</title>
        <authorList>
            <consortium name="The Broad Institute Genome Sequencing Platform"/>
            <person name="Cuomo C.A."/>
            <person name="Blehert D.S."/>
            <person name="Lorch J.M."/>
            <person name="Young S.K."/>
            <person name="Zeng Q."/>
            <person name="Gargeya S."/>
            <person name="Fitzgerald M."/>
            <person name="Haas B."/>
            <person name="Abouelleil A."/>
            <person name="Alvarado L."/>
            <person name="Arachchi H.M."/>
            <person name="Berlin A."/>
            <person name="Brown A."/>
            <person name="Chapman S.B."/>
            <person name="Chen Z."/>
            <person name="Dunbar C."/>
            <person name="Freedman E."/>
            <person name="Gearin G."/>
            <person name="Gellesch M."/>
            <person name="Goldberg J."/>
            <person name="Griggs A."/>
            <person name="Gujja S."/>
            <person name="Heiman D."/>
            <person name="Howarth C."/>
            <person name="Larson L."/>
            <person name="Lui A."/>
            <person name="MacDonald P.J.P."/>
            <person name="Montmayeur A."/>
            <person name="Murphy C."/>
            <person name="Neiman D."/>
            <person name="Pearson M."/>
            <person name="Priest M."/>
            <person name="Roberts A."/>
            <person name="Saif S."/>
            <person name="Shea T."/>
            <person name="Shenoy N."/>
            <person name="Sisk P."/>
            <person name="Stolte C."/>
            <person name="Sykes S."/>
            <person name="Wortman J."/>
            <person name="Nusbaum C."/>
            <person name="Birren B."/>
        </authorList>
    </citation>
    <scope>NUCLEOTIDE SEQUENCE [LARGE SCALE GENOMIC DNA]</scope>
    <source>
        <strain evidence="3">ATCC MYA-4855 / 20631-21</strain>
    </source>
</reference>
<dbReference type="HOGENOM" id="CLU_1267390_0_0_1"/>
<name>L8GBD5_PSED2</name>
<protein>
    <recommendedName>
        <fullName evidence="1">2EXR domain-containing protein</fullName>
    </recommendedName>
</protein>